<reference evidence="3 4" key="1">
    <citation type="submission" date="2018-06" db="EMBL/GenBank/DDBJ databases">
        <title>Paenibacillus montanisoli sp. nov., isolated from mountain area soil.</title>
        <authorList>
            <person name="Wu M."/>
        </authorList>
    </citation>
    <scope>NUCLEOTIDE SEQUENCE [LARGE SCALE GENOMIC DNA]</scope>
    <source>
        <strain evidence="3 4">RA17</strain>
    </source>
</reference>
<dbReference type="InterPro" id="IPR001119">
    <property type="entry name" value="SLH_dom"/>
</dbReference>
<keyword evidence="1" id="KW-0732">Signal</keyword>
<dbReference type="InterPro" id="IPR052557">
    <property type="entry name" value="CAP/Cytokinesis_protein"/>
</dbReference>
<evidence type="ECO:0000259" key="2">
    <source>
        <dbReference type="PROSITE" id="PS51272"/>
    </source>
</evidence>
<dbReference type="OrthoDB" id="9788327at2"/>
<dbReference type="AlphaFoldDB" id="A0A328TXT2"/>
<dbReference type="PROSITE" id="PS51272">
    <property type="entry name" value="SLH"/>
    <property type="match status" value="2"/>
</dbReference>
<evidence type="ECO:0000256" key="1">
    <source>
        <dbReference type="SAM" id="SignalP"/>
    </source>
</evidence>
<dbReference type="InterPro" id="IPR002931">
    <property type="entry name" value="Transglutaminase-like"/>
</dbReference>
<comment type="caution">
    <text evidence="3">The sequence shown here is derived from an EMBL/GenBank/DDBJ whole genome shotgun (WGS) entry which is preliminary data.</text>
</comment>
<dbReference type="Pfam" id="PF00395">
    <property type="entry name" value="SLH"/>
    <property type="match status" value="1"/>
</dbReference>
<dbReference type="Proteomes" id="UP000249260">
    <property type="component" value="Unassembled WGS sequence"/>
</dbReference>
<feature type="signal peptide" evidence="1">
    <location>
        <begin position="1"/>
        <end position="28"/>
    </location>
</feature>
<protein>
    <recommendedName>
        <fullName evidence="2">SLH domain-containing protein</fullName>
    </recommendedName>
</protein>
<evidence type="ECO:0000313" key="3">
    <source>
        <dbReference type="EMBL" id="RAP74512.1"/>
    </source>
</evidence>
<accession>A0A328TXT2</accession>
<feature type="domain" description="SLH" evidence="2">
    <location>
        <begin position="155"/>
        <end position="221"/>
    </location>
</feature>
<dbReference type="Pfam" id="PF01841">
    <property type="entry name" value="Transglut_core"/>
    <property type="match status" value="1"/>
</dbReference>
<dbReference type="InterPro" id="IPR038765">
    <property type="entry name" value="Papain-like_cys_pep_sf"/>
</dbReference>
<dbReference type="SMART" id="SM00460">
    <property type="entry name" value="TGc"/>
    <property type="match status" value="1"/>
</dbReference>
<sequence length="475" mass="52762">MRTKWFKLALSLFICLSAIQLNLSPRHAAAATAPGSPSEWAKQEIADAISSGLIPYGLTNSYRLALTRQEFCEMAVQLYEVLTDTKPPAPKSNPFRDTANYRIGQAYELGIVKGTSQTTFSPRANVTREQLALMLQNTLAKAGFQKRLQDGKGTPPKFADDKLLAAWSREAVGILSGNGILKGSLTAGKLRFEPRATTTREQAIVLVYRIYERFGTYFVHDEEDLLEAAKQKLPVVFKNKQMEAINAKARAVLAEILTPGMTEYERELAIHDYILLNTAYDYDNFVSGTVPPESYTVYGVLFGGIAVCQGYAGTADLLLSMAGIESSIVVGTANGGTHAWNKVKIGGEYYNLDVTWDDPVPDVEGRRTYGYFNVTDEELRRDHAWSDKLPAATAKTFNYYRMNGLAVSSEAEFEARIRTAIEARAAALTLKRTYVDEKGPLVWETLFKSYADILASYSYTMDKSGVVSFKFKYRS</sequence>
<feature type="domain" description="SLH" evidence="2">
    <location>
        <begin position="86"/>
        <end position="149"/>
    </location>
</feature>
<dbReference type="SUPFAM" id="SSF54001">
    <property type="entry name" value="Cysteine proteinases"/>
    <property type="match status" value="1"/>
</dbReference>
<dbReference type="PANTHER" id="PTHR46333">
    <property type="entry name" value="CYTOKINESIS PROTEIN 3"/>
    <property type="match status" value="1"/>
</dbReference>
<evidence type="ECO:0000313" key="4">
    <source>
        <dbReference type="Proteomes" id="UP000249260"/>
    </source>
</evidence>
<dbReference type="GO" id="GO:0005737">
    <property type="term" value="C:cytoplasm"/>
    <property type="evidence" value="ECO:0007669"/>
    <property type="project" value="TreeGrafter"/>
</dbReference>
<gene>
    <name evidence="3" type="ORF">DL346_20830</name>
</gene>
<feature type="chain" id="PRO_5039194048" description="SLH domain-containing protein" evidence="1">
    <location>
        <begin position="29"/>
        <end position="475"/>
    </location>
</feature>
<dbReference type="PANTHER" id="PTHR46333:SF2">
    <property type="entry name" value="CYTOKINESIS PROTEIN 3"/>
    <property type="match status" value="1"/>
</dbReference>
<proteinExistence type="predicted"/>
<name>A0A328TXT2_9BACL</name>
<dbReference type="EMBL" id="QLUW01000004">
    <property type="protein sequence ID" value="RAP74512.1"/>
    <property type="molecule type" value="Genomic_DNA"/>
</dbReference>
<dbReference type="Gene3D" id="3.10.620.30">
    <property type="match status" value="1"/>
</dbReference>
<keyword evidence="4" id="KW-1185">Reference proteome</keyword>
<dbReference type="RefSeq" id="WP_112884301.1">
    <property type="nucleotide sequence ID" value="NZ_QLUW01000004.1"/>
</dbReference>
<organism evidence="3 4">
    <name type="scientific">Paenibacillus montanisoli</name>
    <dbReference type="NCBI Taxonomy" id="2081970"/>
    <lineage>
        <taxon>Bacteria</taxon>
        <taxon>Bacillati</taxon>
        <taxon>Bacillota</taxon>
        <taxon>Bacilli</taxon>
        <taxon>Bacillales</taxon>
        <taxon>Paenibacillaceae</taxon>
        <taxon>Paenibacillus</taxon>
    </lineage>
</organism>